<dbReference type="CDD" id="cd19080">
    <property type="entry name" value="AKR_AKR9A_9B"/>
    <property type="match status" value="1"/>
</dbReference>
<dbReference type="GO" id="GO:0016491">
    <property type="term" value="F:oxidoreductase activity"/>
    <property type="evidence" value="ECO:0007669"/>
    <property type="project" value="UniProtKB-KW"/>
</dbReference>
<organism evidence="4 5">
    <name type="scientific">Pseudoroseicyclus tamaricis</name>
    <dbReference type="NCBI Taxonomy" id="2705421"/>
    <lineage>
        <taxon>Bacteria</taxon>
        <taxon>Pseudomonadati</taxon>
        <taxon>Pseudomonadota</taxon>
        <taxon>Alphaproteobacteria</taxon>
        <taxon>Rhodobacterales</taxon>
        <taxon>Paracoccaceae</taxon>
        <taxon>Pseudoroseicyclus</taxon>
    </lineage>
</organism>
<dbReference type="InterPro" id="IPR050523">
    <property type="entry name" value="AKR_Detox_Biosynth"/>
</dbReference>
<accession>A0A6B2K1J8</accession>
<evidence type="ECO:0000259" key="3">
    <source>
        <dbReference type="Pfam" id="PF00248"/>
    </source>
</evidence>
<dbReference type="PANTHER" id="PTHR43364:SF4">
    <property type="entry name" value="NAD(P)-LINKED OXIDOREDUCTASE SUPERFAMILY PROTEIN"/>
    <property type="match status" value="1"/>
</dbReference>
<evidence type="ECO:0000313" key="4">
    <source>
        <dbReference type="EMBL" id="NDV01612.1"/>
    </source>
</evidence>
<keyword evidence="1" id="KW-0560">Oxidoreductase</keyword>
<evidence type="ECO:0000313" key="5">
    <source>
        <dbReference type="Proteomes" id="UP000474757"/>
    </source>
</evidence>
<dbReference type="RefSeq" id="WP_163893694.1">
    <property type="nucleotide sequence ID" value="NZ_JAAFYS010000002.1"/>
</dbReference>
<dbReference type="AlphaFoldDB" id="A0A6B2K1J8"/>
<proteinExistence type="predicted"/>
<dbReference type="PANTHER" id="PTHR43364">
    <property type="entry name" value="NADH-SPECIFIC METHYLGLYOXAL REDUCTASE-RELATED"/>
    <property type="match status" value="1"/>
</dbReference>
<feature type="region of interest" description="Disordered" evidence="2">
    <location>
        <begin position="94"/>
        <end position="114"/>
    </location>
</feature>
<dbReference type="Gene3D" id="3.20.20.100">
    <property type="entry name" value="NADP-dependent oxidoreductase domain"/>
    <property type="match status" value="1"/>
</dbReference>
<gene>
    <name evidence="4" type="ORF">GZA08_11620</name>
</gene>
<reference evidence="4 5" key="1">
    <citation type="submission" date="2020-02" db="EMBL/GenBank/DDBJ databases">
        <title>Pseudoroseicyclus tamarix, sp. nov., isolated from offshore sediment of a Tamarix chinensis forest.</title>
        <authorList>
            <person name="Gai Y."/>
        </authorList>
    </citation>
    <scope>NUCLEOTIDE SEQUENCE [LARGE SCALE GENOMIC DNA]</scope>
    <source>
        <strain evidence="4 5">CLL3-39</strain>
    </source>
</reference>
<name>A0A6B2K1J8_9RHOB</name>
<dbReference type="Proteomes" id="UP000474757">
    <property type="component" value="Unassembled WGS sequence"/>
</dbReference>
<evidence type="ECO:0000256" key="2">
    <source>
        <dbReference type="SAM" id="MobiDB-lite"/>
    </source>
</evidence>
<dbReference type="FunFam" id="3.20.20.100:FF:000004">
    <property type="entry name" value="Oxidoreductase, aldo/keto reductase"/>
    <property type="match status" value="1"/>
</dbReference>
<protein>
    <submittedName>
        <fullName evidence="4">Aldo/keto reductase</fullName>
    </submittedName>
</protein>
<comment type="caution">
    <text evidence="4">The sequence shown here is derived from an EMBL/GenBank/DDBJ whole genome shotgun (WGS) entry which is preliminary data.</text>
</comment>
<evidence type="ECO:0000256" key="1">
    <source>
        <dbReference type="ARBA" id="ARBA00023002"/>
    </source>
</evidence>
<dbReference type="GO" id="GO:0005829">
    <property type="term" value="C:cytosol"/>
    <property type="evidence" value="ECO:0007669"/>
    <property type="project" value="UniProtKB-ARBA"/>
</dbReference>
<feature type="domain" description="NADP-dependent oxidoreductase" evidence="3">
    <location>
        <begin position="18"/>
        <end position="327"/>
    </location>
</feature>
<feature type="compositionally biased region" description="Gly residues" evidence="2">
    <location>
        <begin position="101"/>
        <end position="112"/>
    </location>
</feature>
<dbReference type="SUPFAM" id="SSF51430">
    <property type="entry name" value="NAD(P)-linked oxidoreductase"/>
    <property type="match status" value="1"/>
</dbReference>
<dbReference type="Pfam" id="PF00248">
    <property type="entry name" value="Aldo_ket_red"/>
    <property type="match status" value="1"/>
</dbReference>
<keyword evidence="5" id="KW-1185">Reference proteome</keyword>
<dbReference type="EMBL" id="JAAGAB010000002">
    <property type="protein sequence ID" value="NDV01612.1"/>
    <property type="molecule type" value="Genomic_DNA"/>
</dbReference>
<sequence>MSLSQYRALGRSGLVVSPLCLGTMTFGPGEWGADEATSREIFRAYREAGGNFVDTADIYSGGASEELVGRFIKEAGARDEIVLATKFGFNDSSSPLTASPEGGGNPHAGGAGSKNIHRALEGSLKRLGTDYIDLYWMHIWDGVTPVEEIVQTLGDLVRAGKIRHYAFSDMPAWVAMKAATIASERRVPGPIAMQLEYSLVARGVEAEHFPAAREAGMGVMPWSPLAGGFLTGKYGREDTSDKGRLSGANPFGDSKFTERNWKILDALKEVAAELDCAPAQAALAWAVARPGVASTLVGARTARQIESNIAATELRLSEDQMERLNAVSAPEESFSSSLTGPAIRKMLYGGHDVIGLAGLGAPPSRARGS</sequence>
<dbReference type="InterPro" id="IPR023210">
    <property type="entry name" value="NADP_OxRdtase_dom"/>
</dbReference>
<dbReference type="InterPro" id="IPR036812">
    <property type="entry name" value="NAD(P)_OxRdtase_dom_sf"/>
</dbReference>